<protein>
    <submittedName>
        <fullName evidence="5">Helix-turn-helix domain-containing protein</fullName>
    </submittedName>
</protein>
<dbReference type="Proteomes" id="UP000830434">
    <property type="component" value="Chromosome"/>
</dbReference>
<feature type="domain" description="HTH bat-type" evidence="3">
    <location>
        <begin position="156"/>
        <end position="208"/>
    </location>
</feature>
<evidence type="ECO:0000256" key="2">
    <source>
        <dbReference type="ARBA" id="ARBA00023163"/>
    </source>
</evidence>
<dbReference type="Pfam" id="PF04967">
    <property type="entry name" value="HTH_10"/>
    <property type="match status" value="1"/>
</dbReference>
<evidence type="ECO:0000313" key="6">
    <source>
        <dbReference type="Proteomes" id="UP000830434"/>
    </source>
</evidence>
<dbReference type="KEGG" id="haxz:M0R88_15100"/>
<name>A0A8U0IHS0_9EURY</name>
<dbReference type="EMBL" id="CP096658">
    <property type="protein sequence ID" value="UPV99833.1"/>
    <property type="molecule type" value="Genomic_DNA"/>
</dbReference>
<keyword evidence="1" id="KW-0805">Transcription regulation</keyword>
<dbReference type="InterPro" id="IPR031803">
    <property type="entry name" value="BAT_GAF/HTH-assoc"/>
</dbReference>
<sequence length="214" mass="23748">MSTIAAFTVPADDFPLGHIFDSFPEITIEIEQVVPVTDAILPYFWVREEPVEHVQTALEAQGALKSYTLVDDLGDQGLFRAEWDPAVEGILTGIIDADLTVISATGTEDKWKFEFRAEDTTQIAAFQEYCADHDIAITLEYLHSVGARTDEGAYGLTPEQREAVLLAYKNGYYETPPETNLAELAEELGIANQSFSDRLRRGTRNLIEGTLDVT</sequence>
<dbReference type="AlphaFoldDB" id="A0A8U0IHS0"/>
<dbReference type="InterPro" id="IPR007050">
    <property type="entry name" value="HTH_bacterioopsin"/>
</dbReference>
<proteinExistence type="predicted"/>
<dbReference type="InterPro" id="IPR013324">
    <property type="entry name" value="RNA_pol_sigma_r3/r4-like"/>
</dbReference>
<dbReference type="Pfam" id="PF15915">
    <property type="entry name" value="BAT"/>
    <property type="match status" value="1"/>
</dbReference>
<keyword evidence="2" id="KW-0804">Transcription</keyword>
<accession>A0A8U0IHS0</accession>
<evidence type="ECO:0000259" key="4">
    <source>
        <dbReference type="Pfam" id="PF15915"/>
    </source>
</evidence>
<reference evidence="5" key="1">
    <citation type="submission" date="2022-04" db="EMBL/GenBank/DDBJ databases">
        <title>Diverse halophilic archaea isolated from saline environments.</title>
        <authorList>
            <person name="Cui H.-L."/>
        </authorList>
    </citation>
    <scope>NUCLEOTIDE SEQUENCE</scope>
    <source>
        <strain evidence="5">XZYJT40</strain>
    </source>
</reference>
<evidence type="ECO:0000256" key="1">
    <source>
        <dbReference type="ARBA" id="ARBA00023015"/>
    </source>
</evidence>
<gene>
    <name evidence="5" type="ORF">M0R88_15100</name>
</gene>
<dbReference type="PANTHER" id="PTHR34236">
    <property type="entry name" value="DIMETHYL SULFOXIDE REDUCTASE TRANSCRIPTIONAL ACTIVATOR"/>
    <property type="match status" value="1"/>
</dbReference>
<evidence type="ECO:0000313" key="5">
    <source>
        <dbReference type="EMBL" id="UPV99833.1"/>
    </source>
</evidence>
<keyword evidence="6" id="KW-1185">Reference proteome</keyword>
<evidence type="ECO:0000259" key="3">
    <source>
        <dbReference type="Pfam" id="PF04967"/>
    </source>
</evidence>
<organism evidence="5 6">
    <name type="scientific">Halorussus gelatinilyticus</name>
    <dbReference type="NCBI Taxonomy" id="2937524"/>
    <lineage>
        <taxon>Archaea</taxon>
        <taxon>Methanobacteriati</taxon>
        <taxon>Methanobacteriota</taxon>
        <taxon>Stenosarchaea group</taxon>
        <taxon>Halobacteria</taxon>
        <taxon>Halobacteriales</taxon>
        <taxon>Haladaptataceae</taxon>
        <taxon>Halorussus</taxon>
    </lineage>
</organism>
<feature type="domain" description="Bacterioopsin transcriptional activator GAF and HTH associated" evidence="4">
    <location>
        <begin position="25"/>
        <end position="146"/>
    </location>
</feature>
<dbReference type="GeneID" id="72191209"/>
<dbReference type="PANTHER" id="PTHR34236:SF1">
    <property type="entry name" value="DIMETHYL SULFOXIDE REDUCTASE TRANSCRIPTIONAL ACTIVATOR"/>
    <property type="match status" value="1"/>
</dbReference>
<dbReference type="SUPFAM" id="SSF88659">
    <property type="entry name" value="Sigma3 and sigma4 domains of RNA polymerase sigma factors"/>
    <property type="match status" value="1"/>
</dbReference>
<dbReference type="RefSeq" id="WP_248654324.1">
    <property type="nucleotide sequence ID" value="NZ_CP096658.1"/>
</dbReference>